<dbReference type="Gene3D" id="3.40.30.10">
    <property type="entry name" value="Glutaredoxin"/>
    <property type="match status" value="1"/>
</dbReference>
<sequence>MKKKTSTKANKPLKKGIKFRKLMRKAAILLAFLAVPIAWLIANEQSARQESDLSILGSGQPVAVQVHDHSCPLCQRLRTNAEQALDDMEQPPAWRIADINTTSGADFAHRYGVGHVTILLFDGKGNRQQTIEGVTSSHDLRSAFEKLMQSSH</sequence>
<dbReference type="Pfam" id="PF00085">
    <property type="entry name" value="Thioredoxin"/>
    <property type="match status" value="1"/>
</dbReference>
<dbReference type="RefSeq" id="WP_189462574.1">
    <property type="nucleotide sequence ID" value="NZ_BMXN01000001.1"/>
</dbReference>
<comment type="caution">
    <text evidence="2">The sequence shown here is derived from an EMBL/GenBank/DDBJ whole genome shotgun (WGS) entry which is preliminary data.</text>
</comment>
<dbReference type="EMBL" id="BMXN01000001">
    <property type="protein sequence ID" value="GHD53888.1"/>
    <property type="molecule type" value="Genomic_DNA"/>
</dbReference>
<gene>
    <name evidence="2" type="ORF">GCM10007157_01720</name>
</gene>
<dbReference type="AlphaFoldDB" id="A0A8H9IL44"/>
<name>A0A8H9IL44_9GAMM</name>
<keyword evidence="3" id="KW-1185">Reference proteome</keyword>
<reference evidence="3" key="1">
    <citation type="journal article" date="2019" name="Int. J. Syst. Evol. Microbiol.">
        <title>The Global Catalogue of Microorganisms (GCM) 10K type strain sequencing project: providing services to taxonomists for standard genome sequencing and annotation.</title>
        <authorList>
            <consortium name="The Broad Institute Genomics Platform"/>
            <consortium name="The Broad Institute Genome Sequencing Center for Infectious Disease"/>
            <person name="Wu L."/>
            <person name="Ma J."/>
        </authorList>
    </citation>
    <scope>NUCLEOTIDE SEQUENCE [LARGE SCALE GENOMIC DNA]</scope>
    <source>
        <strain evidence="3">KCTC 22154</strain>
    </source>
</reference>
<dbReference type="InterPro" id="IPR013766">
    <property type="entry name" value="Thioredoxin_domain"/>
</dbReference>
<evidence type="ECO:0000259" key="1">
    <source>
        <dbReference type="Pfam" id="PF00085"/>
    </source>
</evidence>
<evidence type="ECO:0000313" key="2">
    <source>
        <dbReference type="EMBL" id="GHD53888.1"/>
    </source>
</evidence>
<organism evidence="2 3">
    <name type="scientific">Vreelandella hamiltonii</name>
    <dbReference type="NCBI Taxonomy" id="502829"/>
    <lineage>
        <taxon>Bacteria</taxon>
        <taxon>Pseudomonadati</taxon>
        <taxon>Pseudomonadota</taxon>
        <taxon>Gammaproteobacteria</taxon>
        <taxon>Oceanospirillales</taxon>
        <taxon>Halomonadaceae</taxon>
        <taxon>Vreelandella</taxon>
    </lineage>
</organism>
<evidence type="ECO:0000313" key="3">
    <source>
        <dbReference type="Proteomes" id="UP000623776"/>
    </source>
</evidence>
<feature type="domain" description="Thioredoxin" evidence="1">
    <location>
        <begin position="55"/>
        <end position="144"/>
    </location>
</feature>
<dbReference type="InterPro" id="IPR036249">
    <property type="entry name" value="Thioredoxin-like_sf"/>
</dbReference>
<proteinExistence type="predicted"/>
<accession>A0A8H9IL44</accession>
<dbReference type="SUPFAM" id="SSF52833">
    <property type="entry name" value="Thioredoxin-like"/>
    <property type="match status" value="1"/>
</dbReference>
<protein>
    <recommendedName>
        <fullName evidence="1">Thioredoxin domain-containing protein</fullName>
    </recommendedName>
</protein>
<dbReference type="Proteomes" id="UP000623776">
    <property type="component" value="Unassembled WGS sequence"/>
</dbReference>